<keyword evidence="9" id="KW-1185">Reference proteome</keyword>
<dbReference type="InterPro" id="IPR036388">
    <property type="entry name" value="WH-like_DNA-bd_sf"/>
</dbReference>
<keyword evidence="3" id="KW-0808">Transferase</keyword>
<dbReference type="InterPro" id="IPR001497">
    <property type="entry name" value="MethylDNA_cys_MeTrfase_AS"/>
</dbReference>
<evidence type="ECO:0000256" key="6">
    <source>
        <dbReference type="ARBA" id="ARBA00049348"/>
    </source>
</evidence>
<dbReference type="PANTHER" id="PTHR10815:SF5">
    <property type="entry name" value="METHYLATED-DNA--PROTEIN-CYSTEINE METHYLTRANSFERASE"/>
    <property type="match status" value="1"/>
</dbReference>
<comment type="caution">
    <text evidence="8">The sequence shown here is derived from an EMBL/GenBank/DDBJ whole genome shotgun (WGS) entry which is preliminary data.</text>
</comment>
<comment type="catalytic activity">
    <reaction evidence="6">
        <text>a 6-O-methyl-2'-deoxyguanosine in DNA + L-cysteinyl-[protein] = S-methyl-L-cysteinyl-[protein] + a 2'-deoxyguanosine in DNA</text>
        <dbReference type="Rhea" id="RHEA:24000"/>
        <dbReference type="Rhea" id="RHEA-COMP:10131"/>
        <dbReference type="Rhea" id="RHEA-COMP:10132"/>
        <dbReference type="Rhea" id="RHEA-COMP:11367"/>
        <dbReference type="Rhea" id="RHEA-COMP:11368"/>
        <dbReference type="ChEBI" id="CHEBI:29950"/>
        <dbReference type="ChEBI" id="CHEBI:82612"/>
        <dbReference type="ChEBI" id="CHEBI:85445"/>
        <dbReference type="ChEBI" id="CHEBI:85448"/>
        <dbReference type="EC" id="2.1.1.63"/>
    </reaction>
</comment>
<dbReference type="InterPro" id="IPR036217">
    <property type="entry name" value="MethylDNA_cys_MeTrfase_DNAb"/>
</dbReference>
<dbReference type="Gene3D" id="3.30.160.70">
    <property type="entry name" value="Methylated DNA-protein cysteine methyltransferase domain"/>
    <property type="match status" value="1"/>
</dbReference>
<evidence type="ECO:0000256" key="4">
    <source>
        <dbReference type="ARBA" id="ARBA00022763"/>
    </source>
</evidence>
<dbReference type="PROSITE" id="PS00374">
    <property type="entry name" value="MGMT"/>
    <property type="match status" value="1"/>
</dbReference>
<dbReference type="EMBL" id="JACHKZ010000005">
    <property type="protein sequence ID" value="MBB6577072.1"/>
    <property type="molecule type" value="Genomic_DNA"/>
</dbReference>
<comment type="catalytic activity">
    <reaction evidence="1">
        <text>a 4-O-methyl-thymidine in DNA + L-cysteinyl-[protein] = a thymidine in DNA + S-methyl-L-cysteinyl-[protein]</text>
        <dbReference type="Rhea" id="RHEA:53428"/>
        <dbReference type="Rhea" id="RHEA-COMP:10131"/>
        <dbReference type="Rhea" id="RHEA-COMP:10132"/>
        <dbReference type="Rhea" id="RHEA-COMP:13555"/>
        <dbReference type="Rhea" id="RHEA-COMP:13556"/>
        <dbReference type="ChEBI" id="CHEBI:29950"/>
        <dbReference type="ChEBI" id="CHEBI:82612"/>
        <dbReference type="ChEBI" id="CHEBI:137386"/>
        <dbReference type="ChEBI" id="CHEBI:137387"/>
        <dbReference type="EC" id="2.1.1.63"/>
    </reaction>
</comment>
<reference evidence="8 9" key="1">
    <citation type="submission" date="2020-08" db="EMBL/GenBank/DDBJ databases">
        <title>Functional genomics of gut bacteria from endangered species of beetles.</title>
        <authorList>
            <person name="Carlos-Shanley C."/>
        </authorList>
    </citation>
    <scope>NUCLEOTIDE SEQUENCE [LARGE SCALE GENOMIC DNA]</scope>
    <source>
        <strain evidence="8 9">S00124</strain>
    </source>
</reference>
<proteinExistence type="predicted"/>
<dbReference type="CDD" id="cd06445">
    <property type="entry name" value="ATase"/>
    <property type="match status" value="1"/>
</dbReference>
<dbReference type="Gene3D" id="1.10.10.10">
    <property type="entry name" value="Winged helix-like DNA-binding domain superfamily/Winged helix DNA-binding domain"/>
    <property type="match status" value="1"/>
</dbReference>
<evidence type="ECO:0000313" key="9">
    <source>
        <dbReference type="Proteomes" id="UP000562492"/>
    </source>
</evidence>
<dbReference type="InterPro" id="IPR014048">
    <property type="entry name" value="MethylDNA_cys_MeTrfase_DNA-bd"/>
</dbReference>
<sequence>MQHITLLPTPPRAPAQLHYSVVPCSLGLVLIATRSDAPTAPGQRLPPLAVLYFGDEAAPLVAELAQCYPKSALVHDDAGLAALAQAVQAALQTPALAAQVPLVLGGTAFQQKVWQALCQIPPGQTRSYSELTALLGDPKAVRAVGRANGANEISLLVPCHRVIGKNGSLTGYRWGLERKHALLATEGFASQTQQKELI</sequence>
<dbReference type="Pfam" id="PF01035">
    <property type="entry name" value="DNA_binding_1"/>
    <property type="match status" value="1"/>
</dbReference>
<evidence type="ECO:0000256" key="2">
    <source>
        <dbReference type="ARBA" id="ARBA00022603"/>
    </source>
</evidence>
<evidence type="ECO:0000313" key="8">
    <source>
        <dbReference type="EMBL" id="MBB6577072.1"/>
    </source>
</evidence>
<dbReference type="InterPro" id="IPR036631">
    <property type="entry name" value="MGMT_N_sf"/>
</dbReference>
<keyword evidence="4" id="KW-0227">DNA damage</keyword>
<evidence type="ECO:0000259" key="7">
    <source>
        <dbReference type="Pfam" id="PF01035"/>
    </source>
</evidence>
<evidence type="ECO:0000256" key="5">
    <source>
        <dbReference type="ARBA" id="ARBA00023204"/>
    </source>
</evidence>
<gene>
    <name evidence="8" type="ORF">HNP33_001123</name>
</gene>
<keyword evidence="2 8" id="KW-0489">Methyltransferase</keyword>
<dbReference type="RefSeq" id="WP_184706175.1">
    <property type="nucleotide sequence ID" value="NZ_JACHKZ010000005.1"/>
</dbReference>
<dbReference type="NCBIfam" id="TIGR00589">
    <property type="entry name" value="ogt"/>
    <property type="match status" value="1"/>
</dbReference>
<dbReference type="PANTHER" id="PTHR10815">
    <property type="entry name" value="METHYLATED-DNA--PROTEIN-CYSTEINE METHYLTRANSFERASE"/>
    <property type="match status" value="1"/>
</dbReference>
<accession>A0ABR6RD43</accession>
<dbReference type="SUPFAM" id="SSF53155">
    <property type="entry name" value="Methylated DNA-protein cysteine methyltransferase domain"/>
    <property type="match status" value="1"/>
</dbReference>
<keyword evidence="5" id="KW-0234">DNA repair</keyword>
<dbReference type="SUPFAM" id="SSF46767">
    <property type="entry name" value="Methylated DNA-protein cysteine methyltransferase, C-terminal domain"/>
    <property type="match status" value="1"/>
</dbReference>
<evidence type="ECO:0000256" key="1">
    <source>
        <dbReference type="ARBA" id="ARBA00001286"/>
    </source>
</evidence>
<dbReference type="Proteomes" id="UP000562492">
    <property type="component" value="Unassembled WGS sequence"/>
</dbReference>
<evidence type="ECO:0000256" key="3">
    <source>
        <dbReference type="ARBA" id="ARBA00022679"/>
    </source>
</evidence>
<dbReference type="GO" id="GO:0008168">
    <property type="term" value="F:methyltransferase activity"/>
    <property type="evidence" value="ECO:0007669"/>
    <property type="project" value="UniProtKB-KW"/>
</dbReference>
<organism evidence="8 9">
    <name type="scientific">Comamonas odontotermitis</name>
    <dbReference type="NCBI Taxonomy" id="379895"/>
    <lineage>
        <taxon>Bacteria</taxon>
        <taxon>Pseudomonadati</taxon>
        <taxon>Pseudomonadota</taxon>
        <taxon>Betaproteobacteria</taxon>
        <taxon>Burkholderiales</taxon>
        <taxon>Comamonadaceae</taxon>
        <taxon>Comamonas</taxon>
    </lineage>
</organism>
<name>A0ABR6RD43_9BURK</name>
<protein>
    <submittedName>
        <fullName evidence="8">O-6-methylguanine DNA methyltransferase</fullName>
    </submittedName>
</protein>
<dbReference type="GO" id="GO:0032259">
    <property type="term" value="P:methylation"/>
    <property type="evidence" value="ECO:0007669"/>
    <property type="project" value="UniProtKB-KW"/>
</dbReference>
<feature type="domain" description="Methylated-DNA-[protein]-cysteine S-methyltransferase DNA binding" evidence="7">
    <location>
        <begin position="108"/>
        <end position="187"/>
    </location>
</feature>